<evidence type="ECO:0000259" key="2">
    <source>
        <dbReference type="PROSITE" id="PS50800"/>
    </source>
</evidence>
<protein>
    <recommendedName>
        <fullName evidence="2">SAP domain-containing protein</fullName>
    </recommendedName>
</protein>
<dbReference type="Proteomes" id="UP001197093">
    <property type="component" value="Unassembled WGS sequence"/>
</dbReference>
<dbReference type="PANTHER" id="PTHR28072">
    <property type="entry name" value="CRUCIFORM CUTTING ENDONUCLEASE 1, MITOCHONDRIAL-RELATED"/>
    <property type="match status" value="1"/>
</dbReference>
<dbReference type="CDD" id="cd16963">
    <property type="entry name" value="CCE1"/>
    <property type="match status" value="1"/>
</dbReference>
<accession>A0AAD4HTQ8</accession>
<dbReference type="InterPro" id="IPR012337">
    <property type="entry name" value="RNaseH-like_sf"/>
</dbReference>
<dbReference type="InterPro" id="IPR003034">
    <property type="entry name" value="SAP_dom"/>
</dbReference>
<evidence type="ECO:0000256" key="1">
    <source>
        <dbReference type="SAM" id="MobiDB-lite"/>
    </source>
</evidence>
<sequence length="333" mass="36508">MTTQPLLKESAATLKALCASCGLPKTGAKRVLLDRLRHAARHFHPIPSTARILSIDLGLKNFAFSLLTPVKPPKHPAAASNNSPITFPVHLHAWQRLDLTLPSGSQPANITTTSKKPTKPSKSSLTTPPPPPPPSPPEDATQRTTDPFSPTALSQLTLNLIRTHLLPLRPTHVLIERQRFRTGGAAAIFEWTLRVNTLEAMLHAAFAALNHHHGGGGAGNGIGTVSRTAYKMLKKEKVELLGRFLKEDVPMVVVPEKGEANEMVRLFLGGLEEKEKKGGRGGRRKAEGKKEVDELMTKMDDLSDAVLQGMVWLQWQRNLETLIQERPELLDGE</sequence>
<dbReference type="GO" id="GO:0004520">
    <property type="term" value="F:DNA endonuclease activity"/>
    <property type="evidence" value="ECO:0007669"/>
    <property type="project" value="TreeGrafter"/>
</dbReference>
<comment type="caution">
    <text evidence="3">The sequence shown here is derived from an EMBL/GenBank/DDBJ whole genome shotgun (WGS) entry which is preliminary data.</text>
</comment>
<reference evidence="3" key="1">
    <citation type="submission" date="2023-02" db="EMBL/GenBank/DDBJ databases">
        <authorList>
            <person name="Palmer J.M."/>
        </authorList>
    </citation>
    <scope>NUCLEOTIDE SEQUENCE</scope>
    <source>
        <strain evidence="3">FW57</strain>
    </source>
</reference>
<evidence type="ECO:0000313" key="3">
    <source>
        <dbReference type="EMBL" id="KAG7285424.1"/>
    </source>
</evidence>
<dbReference type="GO" id="GO:0000402">
    <property type="term" value="F:crossed form four-way junction DNA binding"/>
    <property type="evidence" value="ECO:0007669"/>
    <property type="project" value="TreeGrafter"/>
</dbReference>
<name>A0AAD4HTQ8_9PEZI</name>
<feature type="region of interest" description="Disordered" evidence="1">
    <location>
        <begin position="102"/>
        <end position="149"/>
    </location>
</feature>
<dbReference type="InterPro" id="IPR039197">
    <property type="entry name" value="Mrs1/Cce1"/>
</dbReference>
<dbReference type="PROSITE" id="PS50800">
    <property type="entry name" value="SAP"/>
    <property type="match status" value="1"/>
</dbReference>
<evidence type="ECO:0000313" key="4">
    <source>
        <dbReference type="Proteomes" id="UP001197093"/>
    </source>
</evidence>
<feature type="compositionally biased region" description="Low complexity" evidence="1">
    <location>
        <begin position="111"/>
        <end position="126"/>
    </location>
</feature>
<gene>
    <name evidence="3" type="ORF">NEMBOFW57_010051</name>
</gene>
<organism evidence="3 4">
    <name type="scientific">Staphylotrichum longicolle</name>
    <dbReference type="NCBI Taxonomy" id="669026"/>
    <lineage>
        <taxon>Eukaryota</taxon>
        <taxon>Fungi</taxon>
        <taxon>Dikarya</taxon>
        <taxon>Ascomycota</taxon>
        <taxon>Pezizomycotina</taxon>
        <taxon>Sordariomycetes</taxon>
        <taxon>Sordariomycetidae</taxon>
        <taxon>Sordariales</taxon>
        <taxon>Chaetomiaceae</taxon>
        <taxon>Staphylotrichum</taxon>
    </lineage>
</organism>
<dbReference type="Gene3D" id="3.30.420.10">
    <property type="entry name" value="Ribonuclease H-like superfamily/Ribonuclease H"/>
    <property type="match status" value="1"/>
</dbReference>
<dbReference type="Pfam" id="PF09159">
    <property type="entry name" value="Ydc2-catalyt"/>
    <property type="match status" value="2"/>
</dbReference>
<proteinExistence type="predicted"/>
<keyword evidence="4" id="KW-1185">Reference proteome</keyword>
<dbReference type="InterPro" id="IPR036397">
    <property type="entry name" value="RNaseH_sf"/>
</dbReference>
<dbReference type="PANTHER" id="PTHR28072:SF1">
    <property type="entry name" value="CRUCIFORM CUTTING ENDONUCLEASE 1, MITOCHONDRIAL-RELATED"/>
    <property type="match status" value="1"/>
</dbReference>
<dbReference type="SUPFAM" id="SSF53098">
    <property type="entry name" value="Ribonuclease H-like"/>
    <property type="match status" value="1"/>
</dbReference>
<dbReference type="InterPro" id="IPR015242">
    <property type="entry name" value="Ydc2_cat"/>
</dbReference>
<feature type="compositionally biased region" description="Pro residues" evidence="1">
    <location>
        <begin position="127"/>
        <end position="137"/>
    </location>
</feature>
<dbReference type="AlphaFoldDB" id="A0AAD4HTQ8"/>
<dbReference type="GO" id="GO:0070336">
    <property type="term" value="F:flap-structured DNA binding"/>
    <property type="evidence" value="ECO:0007669"/>
    <property type="project" value="TreeGrafter"/>
</dbReference>
<feature type="domain" description="SAP" evidence="2">
    <location>
        <begin position="6"/>
        <end position="40"/>
    </location>
</feature>
<dbReference type="GO" id="GO:0000403">
    <property type="term" value="F:Y-form DNA binding"/>
    <property type="evidence" value="ECO:0007669"/>
    <property type="project" value="TreeGrafter"/>
</dbReference>
<dbReference type="GO" id="GO:0005739">
    <property type="term" value="C:mitochondrion"/>
    <property type="evidence" value="ECO:0007669"/>
    <property type="project" value="TreeGrafter"/>
</dbReference>
<dbReference type="EMBL" id="JAHCVI010000005">
    <property type="protein sequence ID" value="KAG7285424.1"/>
    <property type="molecule type" value="Genomic_DNA"/>
</dbReference>
<dbReference type="Pfam" id="PF02037">
    <property type="entry name" value="SAP"/>
    <property type="match status" value="1"/>
</dbReference>